<dbReference type="SUPFAM" id="SSF51679">
    <property type="entry name" value="Bacterial luciferase-like"/>
    <property type="match status" value="1"/>
</dbReference>
<gene>
    <name evidence="6" type="ORF">V8G57_20425</name>
</gene>
<accession>A0ABU9Q0K3</accession>
<dbReference type="EMBL" id="JBANDC010000017">
    <property type="protein sequence ID" value="MEM4989765.1"/>
    <property type="molecule type" value="Genomic_DNA"/>
</dbReference>
<dbReference type="InterPro" id="IPR050172">
    <property type="entry name" value="SsuD_RutA_monooxygenase"/>
</dbReference>
<evidence type="ECO:0000256" key="1">
    <source>
        <dbReference type="ARBA" id="ARBA00022630"/>
    </source>
</evidence>
<dbReference type="InterPro" id="IPR011251">
    <property type="entry name" value="Luciferase-like_dom"/>
</dbReference>
<organism evidence="6 7">
    <name type="scientific">Collimonas rhizosphaerae</name>
    <dbReference type="NCBI Taxonomy" id="3126357"/>
    <lineage>
        <taxon>Bacteria</taxon>
        <taxon>Pseudomonadati</taxon>
        <taxon>Pseudomonadota</taxon>
        <taxon>Betaproteobacteria</taxon>
        <taxon>Burkholderiales</taxon>
        <taxon>Oxalobacteraceae</taxon>
        <taxon>Collimonas</taxon>
    </lineage>
</organism>
<dbReference type="Pfam" id="PF00296">
    <property type="entry name" value="Bac_luciferase"/>
    <property type="match status" value="1"/>
</dbReference>
<keyword evidence="3 6" id="KW-0560">Oxidoreductase</keyword>
<dbReference type="Gene3D" id="3.20.20.30">
    <property type="entry name" value="Luciferase-like domain"/>
    <property type="match status" value="1"/>
</dbReference>
<dbReference type="PANTHER" id="PTHR42847:SF9">
    <property type="entry name" value="BLL6451 PROTEIN"/>
    <property type="match status" value="1"/>
</dbReference>
<keyword evidence="1" id="KW-0285">Flavoprotein</keyword>
<keyword evidence="2" id="KW-0288">FMN</keyword>
<evidence type="ECO:0000313" key="6">
    <source>
        <dbReference type="EMBL" id="MEM4989765.1"/>
    </source>
</evidence>
<dbReference type="RefSeq" id="WP_342830931.1">
    <property type="nucleotide sequence ID" value="NZ_JBANDC010000017.1"/>
</dbReference>
<dbReference type="Proteomes" id="UP001495910">
    <property type="component" value="Unassembled WGS sequence"/>
</dbReference>
<evidence type="ECO:0000256" key="3">
    <source>
        <dbReference type="ARBA" id="ARBA00023002"/>
    </source>
</evidence>
<dbReference type="PANTHER" id="PTHR42847">
    <property type="entry name" value="ALKANESULFONATE MONOOXYGENASE"/>
    <property type="match status" value="1"/>
</dbReference>
<reference evidence="6 7" key="1">
    <citation type="submission" date="2024-02" db="EMBL/GenBank/DDBJ databases">
        <title>Draft genome sequence of Collimonas sp. strain H4R21, an effective mineral-weathering bacterial strain isolated from the beech rhizosphere.</title>
        <authorList>
            <person name="Morin E."/>
            <person name="Uroz S."/>
            <person name="Leveau J.H.J."/>
            <person name="Kumar R."/>
            <person name="Rey M.W."/>
            <person name="Pham J."/>
        </authorList>
    </citation>
    <scope>NUCLEOTIDE SEQUENCE [LARGE SCALE GENOMIC DNA]</scope>
    <source>
        <strain evidence="6 7">H4R21</strain>
    </source>
</reference>
<keyword evidence="7" id="KW-1185">Reference proteome</keyword>
<dbReference type="InterPro" id="IPR036661">
    <property type="entry name" value="Luciferase-like_sf"/>
</dbReference>
<evidence type="ECO:0000256" key="4">
    <source>
        <dbReference type="ARBA" id="ARBA00023033"/>
    </source>
</evidence>
<dbReference type="CDD" id="cd01094">
    <property type="entry name" value="Alkanesulfonate_monoxygenase"/>
    <property type="match status" value="1"/>
</dbReference>
<comment type="caution">
    <text evidence="6">The sequence shown here is derived from an EMBL/GenBank/DDBJ whole genome shotgun (WGS) entry which is preliminary data.</text>
</comment>
<dbReference type="EC" id="1.-.-.-" evidence="6"/>
<evidence type="ECO:0000313" key="7">
    <source>
        <dbReference type="Proteomes" id="UP001495910"/>
    </source>
</evidence>
<proteinExistence type="predicted"/>
<feature type="domain" description="Luciferase-like" evidence="5">
    <location>
        <begin position="22"/>
        <end position="327"/>
    </location>
</feature>
<protein>
    <submittedName>
        <fullName evidence="6">LLM class flavin-dependent oxidoreductase</fullName>
        <ecNumber evidence="6">1.-.-.-</ecNumber>
    </submittedName>
</protein>
<sequence>MSIEFIGISATQETSETLLPHGPAIDKSYVGAIARAHEYAGFDRVLVAHSSSSADGFQVAAFIAHQTERLGILLAHRPGFVAPTLAARQLATLDQFSDGRLAVHIISGGDDTEQQRDGDFLDHDERYQRTDEYLEVLRKTWTSSGPFDHEGRHYRVKGQNAVVRSPQKPHLPIYFGGSSDIAIEVAGKHADVYALWGESLAQVKETVDKVRAAAGRHGRADKIRFSLSLRPILGATEEQAWARADSILEQATANVSNNVFFASRTQQPKNVGSQRLLAAAAQGKVVDKRLWTGITALTKAAGNSTALVGTPEQVTESLLDYYDLGITTFLIRGFDPVADALQYGRELLPLVRAAVAQREAAGQAPAQQAA</sequence>
<dbReference type="GO" id="GO:0016491">
    <property type="term" value="F:oxidoreductase activity"/>
    <property type="evidence" value="ECO:0007669"/>
    <property type="project" value="UniProtKB-KW"/>
</dbReference>
<evidence type="ECO:0000259" key="5">
    <source>
        <dbReference type="Pfam" id="PF00296"/>
    </source>
</evidence>
<keyword evidence="4" id="KW-0503">Monooxygenase</keyword>
<evidence type="ECO:0000256" key="2">
    <source>
        <dbReference type="ARBA" id="ARBA00022643"/>
    </source>
</evidence>
<name>A0ABU9Q0K3_9BURK</name>